<evidence type="ECO:0000313" key="2">
    <source>
        <dbReference type="EMBL" id="GLV13216.1"/>
    </source>
</evidence>
<keyword evidence="4" id="KW-1185">Reference proteome</keyword>
<dbReference type="GO" id="GO:0016491">
    <property type="term" value="F:oxidoreductase activity"/>
    <property type="evidence" value="ECO:0007669"/>
    <property type="project" value="InterPro"/>
</dbReference>
<dbReference type="PANTHER" id="PTHR42923">
    <property type="entry name" value="PROTOPORPHYRINOGEN OXIDASE"/>
    <property type="match status" value="1"/>
</dbReference>
<dbReference type="PANTHER" id="PTHR42923:SF47">
    <property type="entry name" value="BLR3003 PROTEIN"/>
    <property type="match status" value="1"/>
</dbReference>
<dbReference type="EMBL" id="FNOJ01000002">
    <property type="protein sequence ID" value="SDW13371.1"/>
    <property type="molecule type" value="Genomic_DNA"/>
</dbReference>
<dbReference type="InterPro" id="IPR017830">
    <property type="entry name" value="SQase_HpnE"/>
</dbReference>
<dbReference type="Gene3D" id="3.50.50.60">
    <property type="entry name" value="FAD/NAD(P)-binding domain"/>
    <property type="match status" value="1"/>
</dbReference>
<evidence type="ECO:0000259" key="1">
    <source>
        <dbReference type="Pfam" id="PF01593"/>
    </source>
</evidence>
<reference evidence="4" key="1">
    <citation type="submission" date="2016-10" db="EMBL/GenBank/DDBJ databases">
        <authorList>
            <person name="Varghese N."/>
        </authorList>
    </citation>
    <scope>NUCLEOTIDE SEQUENCE [LARGE SCALE GENOMIC DNA]</scope>
    <source>
        <strain evidence="4">DSM 12489</strain>
    </source>
</reference>
<organism evidence="3 4">
    <name type="scientific">Alicyclobacillus hesperidum</name>
    <dbReference type="NCBI Taxonomy" id="89784"/>
    <lineage>
        <taxon>Bacteria</taxon>
        <taxon>Bacillati</taxon>
        <taxon>Bacillota</taxon>
        <taxon>Bacilli</taxon>
        <taxon>Bacillales</taxon>
        <taxon>Alicyclobacillaceae</taxon>
        <taxon>Alicyclobacillus</taxon>
    </lineage>
</organism>
<sequence>MERISDSIVIIGAGWAGIATAEALLSKGINPKRIVLLERTPYPGGRAFSFVDRETGLALDNGQHVLLGCCDRFIALLKRLDVRSGYRLQPLLDIPVYHDGQMSRIASKRLVGPLHLLPALLAYRHLSPSERASTLAGALAFMRPRAEKLDAVSFAKWLQSTGQSDTAIRLVWDLVGTAILNGHAGEISAGLAAHSFHIGFMRGWQPARLGLFTRPLGDLARDAIDRLVARGVTIRYSTYVERVQVAKNKVCGLSLRDGSFVATEQVVSTVPHDALLRVLPDEWAGKEPFHGIAKLRWSPILNVFLNYDRQVLAEDVFAATDFDGMFVFNRGRLLPDSGQDGRWLSVSISAADRFRDWTHQEIIRGVQEAIGKACKDARDAKLLAAKVVWQPKATFLAEPGTWHLRPQTVTPITGLFLAGDWTRTDWPACLEGAVRSGETAALALLRSRQAFLV</sequence>
<dbReference type="InterPro" id="IPR002937">
    <property type="entry name" value="Amino_oxidase"/>
</dbReference>
<dbReference type="SUPFAM" id="SSF51905">
    <property type="entry name" value="FAD/NAD(P)-binding domain"/>
    <property type="match status" value="1"/>
</dbReference>
<dbReference type="Proteomes" id="UP000182589">
    <property type="component" value="Unassembled WGS sequence"/>
</dbReference>
<protein>
    <submittedName>
        <fullName evidence="2">Phytoene dehydrogenase</fullName>
    </submittedName>
    <submittedName>
        <fullName evidence="3">Squalene-associated FAD-dependent desaturase</fullName>
    </submittedName>
</protein>
<reference evidence="2" key="3">
    <citation type="submission" date="2023-02" db="EMBL/GenBank/DDBJ databases">
        <title>Proposal of a novel subspecies: Alicyclobacillus hesperidum subspecies aegle.</title>
        <authorList>
            <person name="Goto K."/>
            <person name="Fujii T."/>
            <person name="Yasui K."/>
            <person name="Mochida K."/>
            <person name="Kato-Tanaka Y."/>
            <person name="Morohoshi S."/>
            <person name="An S.Y."/>
            <person name="Kasai H."/>
            <person name="Yokota A."/>
        </authorList>
    </citation>
    <scope>NUCLEOTIDE SEQUENCE</scope>
    <source>
        <strain evidence="2">DSM 12766</strain>
    </source>
</reference>
<reference evidence="3" key="2">
    <citation type="submission" date="2016-10" db="EMBL/GenBank/DDBJ databases">
        <authorList>
            <person name="de Groot N.N."/>
        </authorList>
    </citation>
    <scope>NUCLEOTIDE SEQUENCE [LARGE SCALE GENOMIC DNA]</scope>
    <source>
        <strain evidence="3">DSM 12489</strain>
    </source>
</reference>
<gene>
    <name evidence="2" type="ORF">Heshes_09000</name>
    <name evidence="3" type="ORF">SAMN04489725_102131</name>
</gene>
<dbReference type="Proteomes" id="UP001157137">
    <property type="component" value="Unassembled WGS sequence"/>
</dbReference>
<feature type="domain" description="Amine oxidase" evidence="1">
    <location>
        <begin position="16"/>
        <end position="444"/>
    </location>
</feature>
<dbReference type="InterPro" id="IPR050464">
    <property type="entry name" value="Zeta_carotene_desat/Oxidored"/>
</dbReference>
<name>A0A1H2R1W8_9BACL</name>
<dbReference type="RefSeq" id="WP_074691497.1">
    <property type="nucleotide sequence ID" value="NZ_BSRA01000004.1"/>
</dbReference>
<dbReference type="NCBIfam" id="TIGR03467">
    <property type="entry name" value="HpnE"/>
    <property type="match status" value="1"/>
</dbReference>
<dbReference type="InterPro" id="IPR036188">
    <property type="entry name" value="FAD/NAD-bd_sf"/>
</dbReference>
<proteinExistence type="predicted"/>
<accession>A0A1H2R1W8</accession>
<dbReference type="Pfam" id="PF01593">
    <property type="entry name" value="Amino_oxidase"/>
    <property type="match status" value="1"/>
</dbReference>
<evidence type="ECO:0000313" key="3">
    <source>
        <dbReference type="EMBL" id="SDW13371.1"/>
    </source>
</evidence>
<evidence type="ECO:0000313" key="4">
    <source>
        <dbReference type="Proteomes" id="UP000182589"/>
    </source>
</evidence>
<dbReference type="EMBL" id="BSRA01000004">
    <property type="protein sequence ID" value="GLV13216.1"/>
    <property type="molecule type" value="Genomic_DNA"/>
</dbReference>
<dbReference type="PRINTS" id="PR00419">
    <property type="entry name" value="ADXRDTASE"/>
</dbReference>
<dbReference type="AlphaFoldDB" id="A0A1H2R1W8"/>
<dbReference type="STRING" id="89784.SAMN04489725_102131"/>